<dbReference type="InterPro" id="IPR006448">
    <property type="entry name" value="Phage_term_ssu_P27"/>
</dbReference>
<evidence type="ECO:0000313" key="1">
    <source>
        <dbReference type="EMBL" id="RXI56946.1"/>
    </source>
</evidence>
<sequence length="127" mass="14761">MDEIMQIAQPPSFLKKDAKNKYYEIAQMLRAEGKWKTGDEIALSALCACYQRWMQSEKEIKKNKTLTFETDTGYKQQIPEISIANNAMKAMLGFIKEFALTPKERAKLKELLTENNEDDEMEDMIIK</sequence>
<dbReference type="Pfam" id="PF05119">
    <property type="entry name" value="Terminase_4"/>
    <property type="match status" value="1"/>
</dbReference>
<accession>A0ABY0EPY2</accession>
<dbReference type="NCBIfam" id="TIGR01558">
    <property type="entry name" value="sm_term_P27"/>
    <property type="match status" value="1"/>
</dbReference>
<gene>
    <name evidence="1" type="ORF">DP131_06510</name>
</gene>
<name>A0ABY0EPY2_CLOTA</name>
<dbReference type="RefSeq" id="WP_039262182.1">
    <property type="nucleotide sequence ID" value="NZ_JSWD01000129.1"/>
</dbReference>
<comment type="caution">
    <text evidence="1">The sequence shown here is derived from an EMBL/GenBank/DDBJ whole genome shotgun (WGS) entry which is preliminary data.</text>
</comment>
<evidence type="ECO:0000313" key="2">
    <source>
        <dbReference type="Proteomes" id="UP000290273"/>
    </source>
</evidence>
<dbReference type="EMBL" id="QMAU01000027">
    <property type="protein sequence ID" value="RXI56946.1"/>
    <property type="molecule type" value="Genomic_DNA"/>
</dbReference>
<protein>
    <submittedName>
        <fullName evidence="1">Phage terminase small subunit P27 family</fullName>
    </submittedName>
</protein>
<dbReference type="Proteomes" id="UP000290273">
    <property type="component" value="Unassembled WGS sequence"/>
</dbReference>
<proteinExistence type="predicted"/>
<organism evidence="1 2">
    <name type="scientific">Clostridium tetani</name>
    <dbReference type="NCBI Taxonomy" id="1513"/>
    <lineage>
        <taxon>Bacteria</taxon>
        <taxon>Bacillati</taxon>
        <taxon>Bacillota</taxon>
        <taxon>Clostridia</taxon>
        <taxon>Eubacteriales</taxon>
        <taxon>Clostridiaceae</taxon>
        <taxon>Clostridium</taxon>
    </lineage>
</organism>
<reference evidence="1 2" key="1">
    <citation type="submission" date="2018-06" db="EMBL/GenBank/DDBJ databases">
        <title>Genome conservation of Clostridium tetani.</title>
        <authorList>
            <person name="Bruggemann H."/>
            <person name="Popoff M.R."/>
        </authorList>
    </citation>
    <scope>NUCLEOTIDE SEQUENCE [LARGE SCALE GENOMIC DNA]</scope>
    <source>
        <strain evidence="1 2">63.05</strain>
    </source>
</reference>